<feature type="region of interest" description="Disordered" evidence="6">
    <location>
        <begin position="59"/>
        <end position="94"/>
    </location>
</feature>
<feature type="transmembrane region" description="Helical" evidence="7">
    <location>
        <begin position="484"/>
        <end position="504"/>
    </location>
</feature>
<evidence type="ECO:0000256" key="3">
    <source>
        <dbReference type="ARBA" id="ARBA00022989"/>
    </source>
</evidence>
<evidence type="ECO:0000256" key="7">
    <source>
        <dbReference type="SAM" id="Phobius"/>
    </source>
</evidence>
<dbReference type="EMBL" id="JAZAVJ010000024">
    <property type="protein sequence ID" value="KAK7421237.1"/>
    <property type="molecule type" value="Genomic_DNA"/>
</dbReference>
<dbReference type="Gene3D" id="1.20.1720.10">
    <property type="entry name" value="Multidrug resistance protein D"/>
    <property type="match status" value="1"/>
</dbReference>
<dbReference type="PROSITE" id="PS50850">
    <property type="entry name" value="MFS"/>
    <property type="match status" value="1"/>
</dbReference>
<feature type="region of interest" description="Disordered" evidence="6">
    <location>
        <begin position="109"/>
        <end position="141"/>
    </location>
</feature>
<dbReference type="InterPro" id="IPR036259">
    <property type="entry name" value="MFS_trans_sf"/>
</dbReference>
<feature type="transmembrane region" description="Helical" evidence="7">
    <location>
        <begin position="615"/>
        <end position="636"/>
    </location>
</feature>
<dbReference type="CDD" id="cd17502">
    <property type="entry name" value="MFS_Azr1_MDR_like"/>
    <property type="match status" value="1"/>
</dbReference>
<feature type="transmembrane region" description="Helical" evidence="7">
    <location>
        <begin position="245"/>
        <end position="270"/>
    </location>
</feature>
<proteinExistence type="predicted"/>
<keyword evidence="2 7" id="KW-0812">Transmembrane</keyword>
<feature type="transmembrane region" description="Helical" evidence="7">
    <location>
        <begin position="190"/>
        <end position="208"/>
    </location>
</feature>
<keyword evidence="5" id="KW-0325">Glycoprotein</keyword>
<sequence>MASIMSAPDYSMAATGRSRLSIRLPKDTLHSSLMESSQHFNFDNETAALARNANAWLSSDEDLTRRPPSIAPSNFSTRSVEREEYQPPPRNPRDFPVFGSLRYSLRYDDARPRTAPQTTESTEKLTQVIPDDSAASSRNGEDDIEYPTGMKLALITLALCLAVFVMALDNSIIATAIPKITDEFHSLNDVGWYGSAYMLTGASLQLFFGKFYTFWTIKWTFLATVGIFEVGSLICGIAQDSVTLIIGRAIAGVGSAGIFAGALTILAYTVPLEKRPVYTGLVSGMWGISSVAGPLLGGLLTDQVSWRWCFYINLPIGVITMGVIVFFFHDPERDIEPATWKVRVWQLDPIGTVIFMPAVICLLLALQWGGVDYEWDDSKITSLFMLSSVLLLLFIYVQYKMGDNATVPRRIFTKRSVWASCFFAFNTGACFLTSVYFLPIWFQAVKGTTAIESGVRNLPMLLGVVLFSMIAGAIVTWWGYYTPFMIGGAIFMAIGYGLLCTLKGDTPTAGWIGYQLLAGIGVGIGMQQPLVAVQVVCDMADIPTGTAMIIFVQTLGGALCVTAGQTIFTNTLIEKVKEYVPDLDPAIVIAAGATNIRDTIRAEWLPDVIRAYNDALNVAFFVGAATASATIIGAVLTEWKSVKGRNIEMAAGG</sequence>
<evidence type="ECO:0000256" key="1">
    <source>
        <dbReference type="ARBA" id="ARBA00004141"/>
    </source>
</evidence>
<evidence type="ECO:0000259" key="8">
    <source>
        <dbReference type="PROSITE" id="PS50850"/>
    </source>
</evidence>
<evidence type="ECO:0000256" key="6">
    <source>
        <dbReference type="SAM" id="MobiDB-lite"/>
    </source>
</evidence>
<feature type="transmembrane region" description="Helical" evidence="7">
    <location>
        <begin position="417"/>
        <end position="438"/>
    </location>
</feature>
<feature type="transmembrane region" description="Helical" evidence="7">
    <location>
        <begin position="516"/>
        <end position="537"/>
    </location>
</feature>
<reference evidence="9 10" key="1">
    <citation type="journal article" date="2025" name="Microbiol. Resour. Announc.">
        <title>Draft genome sequences for Neonectria magnoliae and Neonectria punicea, canker pathogens of Liriodendron tulipifera and Acer saccharum in West Virginia.</title>
        <authorList>
            <person name="Petronek H.M."/>
            <person name="Kasson M.T."/>
            <person name="Metheny A.M."/>
            <person name="Stauder C.M."/>
            <person name="Lovett B."/>
            <person name="Lynch S.C."/>
            <person name="Garnas J.R."/>
            <person name="Kasson L.R."/>
            <person name="Stajich J.E."/>
        </authorList>
    </citation>
    <scope>NUCLEOTIDE SEQUENCE [LARGE SCALE GENOMIC DNA]</scope>
    <source>
        <strain evidence="9 10">NRRL 64653</strain>
    </source>
</reference>
<evidence type="ECO:0000256" key="4">
    <source>
        <dbReference type="ARBA" id="ARBA00023136"/>
    </source>
</evidence>
<feature type="transmembrane region" description="Helical" evidence="7">
    <location>
        <begin position="549"/>
        <end position="568"/>
    </location>
</feature>
<organism evidence="9 10">
    <name type="scientific">Neonectria punicea</name>
    <dbReference type="NCBI Taxonomy" id="979145"/>
    <lineage>
        <taxon>Eukaryota</taxon>
        <taxon>Fungi</taxon>
        <taxon>Dikarya</taxon>
        <taxon>Ascomycota</taxon>
        <taxon>Pezizomycotina</taxon>
        <taxon>Sordariomycetes</taxon>
        <taxon>Hypocreomycetidae</taxon>
        <taxon>Hypocreales</taxon>
        <taxon>Nectriaceae</taxon>
        <taxon>Neonectria</taxon>
    </lineage>
</organism>
<dbReference type="PANTHER" id="PTHR23501:SF199">
    <property type="entry name" value="MFS EFFLUX TRANSPORTER INPD-RELATED"/>
    <property type="match status" value="1"/>
</dbReference>
<comment type="caution">
    <text evidence="9">The sequence shown here is derived from an EMBL/GenBank/DDBJ whole genome shotgun (WGS) entry which is preliminary data.</text>
</comment>
<dbReference type="Gene3D" id="1.20.1250.20">
    <property type="entry name" value="MFS general substrate transporter like domains"/>
    <property type="match status" value="1"/>
</dbReference>
<dbReference type="InterPro" id="IPR020846">
    <property type="entry name" value="MFS_dom"/>
</dbReference>
<gene>
    <name evidence="9" type="ORF">QQX98_002369</name>
</gene>
<feature type="transmembrane region" description="Helical" evidence="7">
    <location>
        <begin position="308"/>
        <end position="328"/>
    </location>
</feature>
<feature type="transmembrane region" description="Helical" evidence="7">
    <location>
        <begin position="152"/>
        <end position="178"/>
    </location>
</feature>
<keyword evidence="4 7" id="KW-0472">Membrane</keyword>
<feature type="transmembrane region" description="Helical" evidence="7">
    <location>
        <begin position="380"/>
        <end position="397"/>
    </location>
</feature>
<evidence type="ECO:0000313" key="9">
    <source>
        <dbReference type="EMBL" id="KAK7421237.1"/>
    </source>
</evidence>
<feature type="transmembrane region" description="Helical" evidence="7">
    <location>
        <begin position="277"/>
        <end position="296"/>
    </location>
</feature>
<dbReference type="Pfam" id="PF07690">
    <property type="entry name" value="MFS_1"/>
    <property type="match status" value="1"/>
</dbReference>
<evidence type="ECO:0000256" key="5">
    <source>
        <dbReference type="ARBA" id="ARBA00023180"/>
    </source>
</evidence>
<name>A0ABR1HJR8_9HYPO</name>
<evidence type="ECO:0000313" key="10">
    <source>
        <dbReference type="Proteomes" id="UP001498476"/>
    </source>
</evidence>
<protein>
    <recommendedName>
        <fullName evidence="8">Major facilitator superfamily (MFS) profile domain-containing protein</fullName>
    </recommendedName>
</protein>
<dbReference type="PANTHER" id="PTHR23501">
    <property type="entry name" value="MAJOR FACILITATOR SUPERFAMILY"/>
    <property type="match status" value="1"/>
</dbReference>
<comment type="subcellular location">
    <subcellularLocation>
        <location evidence="1">Membrane</location>
        <topology evidence="1">Multi-pass membrane protein</topology>
    </subcellularLocation>
</comment>
<accession>A0ABR1HJR8</accession>
<keyword evidence="3 7" id="KW-1133">Transmembrane helix</keyword>
<feature type="domain" description="Major facilitator superfamily (MFS) profile" evidence="8">
    <location>
        <begin position="155"/>
        <end position="642"/>
    </location>
</feature>
<feature type="transmembrane region" description="Helical" evidence="7">
    <location>
        <begin position="458"/>
        <end position="477"/>
    </location>
</feature>
<dbReference type="Proteomes" id="UP001498476">
    <property type="component" value="Unassembled WGS sequence"/>
</dbReference>
<dbReference type="InterPro" id="IPR011701">
    <property type="entry name" value="MFS"/>
</dbReference>
<feature type="transmembrane region" description="Helical" evidence="7">
    <location>
        <begin position="349"/>
        <end position="368"/>
    </location>
</feature>
<keyword evidence="10" id="KW-1185">Reference proteome</keyword>
<feature type="transmembrane region" description="Helical" evidence="7">
    <location>
        <begin position="220"/>
        <end position="239"/>
    </location>
</feature>
<evidence type="ECO:0000256" key="2">
    <source>
        <dbReference type="ARBA" id="ARBA00022692"/>
    </source>
</evidence>
<dbReference type="SUPFAM" id="SSF103473">
    <property type="entry name" value="MFS general substrate transporter"/>
    <property type="match status" value="1"/>
</dbReference>